<organism evidence="5 6">
    <name type="scientific">Dethiosulfovibrio marinus</name>
    <dbReference type="NCBI Taxonomy" id="133532"/>
    <lineage>
        <taxon>Bacteria</taxon>
        <taxon>Thermotogati</taxon>
        <taxon>Synergistota</taxon>
        <taxon>Synergistia</taxon>
        <taxon>Synergistales</taxon>
        <taxon>Dethiosulfovibrionaceae</taxon>
        <taxon>Dethiosulfovibrio</taxon>
    </lineage>
</organism>
<dbReference type="Proteomes" id="UP001200430">
    <property type="component" value="Unassembled WGS sequence"/>
</dbReference>
<dbReference type="InterPro" id="IPR027475">
    <property type="entry name" value="Asparaginase/glutaminase_AS2"/>
</dbReference>
<protein>
    <submittedName>
        <fullName evidence="5">Asparaginase</fullName>
    </submittedName>
</protein>
<comment type="similarity">
    <text evidence="1">Belongs to the asparaginase 1 family.</text>
</comment>
<evidence type="ECO:0000256" key="3">
    <source>
        <dbReference type="PROSITE-ProRule" id="PRU10100"/>
    </source>
</evidence>
<dbReference type="InterPro" id="IPR036152">
    <property type="entry name" value="Asp/glu_Ase-like_sf"/>
</dbReference>
<dbReference type="PROSITE" id="PS00917">
    <property type="entry name" value="ASN_GLN_ASE_2"/>
    <property type="match status" value="1"/>
</dbReference>
<dbReference type="SUPFAM" id="SSF53774">
    <property type="entry name" value="Glutaminase/Asparaginase"/>
    <property type="match status" value="1"/>
</dbReference>
<dbReference type="PRINTS" id="PR00139">
    <property type="entry name" value="ASNGLNASE"/>
</dbReference>
<reference evidence="5 6" key="1">
    <citation type="submission" date="2022-01" db="EMBL/GenBank/DDBJ databases">
        <title>Dethiosulfovibrio faecalis sp. nov., a novel proteolytic, non-sulfur-reducing bacterium isolated from a marine aquaculture solid waste bioreactor.</title>
        <authorList>
            <person name="Grabowski S."/>
            <person name="Apolinario E."/>
            <person name="Schneider N."/>
            <person name="Marshall C.W."/>
            <person name="Sowers K.R."/>
        </authorList>
    </citation>
    <scope>NUCLEOTIDE SEQUENCE [LARGE SCALE GENOMIC DNA]</scope>
    <source>
        <strain evidence="5 6">DSM 12537</strain>
    </source>
</reference>
<evidence type="ECO:0000259" key="4">
    <source>
        <dbReference type="Pfam" id="PF00710"/>
    </source>
</evidence>
<feature type="active site" evidence="3">
    <location>
        <position position="93"/>
    </location>
</feature>
<name>A0ABS9ESQ1_9BACT</name>
<proteinExistence type="inferred from homology"/>
<comment type="caution">
    <text evidence="5">The sequence shown here is derived from an EMBL/GenBank/DDBJ whole genome shotgun (WGS) entry which is preliminary data.</text>
</comment>
<feature type="active site" evidence="2">
    <location>
        <position position="12"/>
    </location>
</feature>
<dbReference type="EMBL" id="JAKGUD010000008">
    <property type="protein sequence ID" value="MCF4142833.1"/>
    <property type="molecule type" value="Genomic_DNA"/>
</dbReference>
<gene>
    <name evidence="5" type="ORF">L2W38_08380</name>
</gene>
<dbReference type="InterPro" id="IPR037152">
    <property type="entry name" value="L-asparaginase_N_sf"/>
</dbReference>
<dbReference type="RefSeq" id="WP_236099551.1">
    <property type="nucleotide sequence ID" value="NZ_JAKGUD010000008.1"/>
</dbReference>
<dbReference type="Pfam" id="PF00710">
    <property type="entry name" value="Asparaginase"/>
    <property type="match status" value="1"/>
</dbReference>
<dbReference type="Gene3D" id="3.40.50.1170">
    <property type="entry name" value="L-asparaginase, N-terminal domain"/>
    <property type="match status" value="1"/>
</dbReference>
<dbReference type="InterPro" id="IPR006034">
    <property type="entry name" value="Asparaginase/glutaminase-like"/>
</dbReference>
<dbReference type="PROSITE" id="PS51732">
    <property type="entry name" value="ASN_GLN_ASE_3"/>
    <property type="match status" value="1"/>
</dbReference>
<dbReference type="InterPro" id="IPR027474">
    <property type="entry name" value="L-asparaginase_N"/>
</dbReference>
<dbReference type="InterPro" id="IPR020827">
    <property type="entry name" value="Asparaginase/glutaminase_AS1"/>
</dbReference>
<evidence type="ECO:0000256" key="1">
    <source>
        <dbReference type="ARBA" id="ARBA00010518"/>
    </source>
</evidence>
<dbReference type="SMART" id="SM00870">
    <property type="entry name" value="Asparaginase"/>
    <property type="match status" value="1"/>
</dbReference>
<dbReference type="PROSITE" id="PS00144">
    <property type="entry name" value="ASN_GLN_ASE_1"/>
    <property type="match status" value="1"/>
</dbReference>
<evidence type="ECO:0000313" key="5">
    <source>
        <dbReference type="EMBL" id="MCF4142833.1"/>
    </source>
</evidence>
<evidence type="ECO:0000313" key="6">
    <source>
        <dbReference type="Proteomes" id="UP001200430"/>
    </source>
</evidence>
<evidence type="ECO:0000256" key="2">
    <source>
        <dbReference type="PROSITE-ProRule" id="PRU10099"/>
    </source>
</evidence>
<dbReference type="PANTHER" id="PTHR11707:SF28">
    <property type="entry name" value="60 KDA LYSOPHOSPHOLIPASE"/>
    <property type="match status" value="1"/>
</dbReference>
<accession>A0ABS9ESQ1</accession>
<keyword evidence="6" id="KW-1185">Reference proteome</keyword>
<dbReference type="PANTHER" id="PTHR11707">
    <property type="entry name" value="L-ASPARAGINASE"/>
    <property type="match status" value="1"/>
</dbReference>
<dbReference type="PIRSF" id="PIRSF500176">
    <property type="entry name" value="L_ASNase"/>
    <property type="match status" value="1"/>
</dbReference>
<sequence>MQRLVVLFTGGTIASAFGEGGSKGPDSTVVGALREHLTGFFAGRDVDVVCREPWGVPGLDSSDLDPGHWVELASSIARELDNGATGFLILHGTDTMAYTSAWLSLCFPHVDVPIVLTGSQLTLDYMPEDVTVNLRGAAQVACSDISGVWIYCNWKLIPGNRAHKAQALHPDAYVATNGQPMYFNPEWARKGRKGTVRQPLPHTLSPLAEKAMGHGSDEARNIGSRMAWLFCTPGFSPRFSGEERVLAILGYGAGNAPSGALQAVESAFDGLSKPHVIACSQAEGDMKNPGSYAGVGIASLADRGFTVWSQMDYPVEFVHALGCYSLLASSSAPGFVLSHYLRECSSETPLL</sequence>
<dbReference type="CDD" id="cd08963">
    <property type="entry name" value="L-asparaginase_I"/>
    <property type="match status" value="1"/>
</dbReference>
<dbReference type="PIRSF" id="PIRSF001220">
    <property type="entry name" value="L-ASNase_gatD"/>
    <property type="match status" value="1"/>
</dbReference>
<dbReference type="InterPro" id="IPR041725">
    <property type="entry name" value="L-asparaginase_I"/>
</dbReference>
<feature type="domain" description="L-asparaginase N-terminal" evidence="4">
    <location>
        <begin position="3"/>
        <end position="180"/>
    </location>
</feature>
<dbReference type="SFLD" id="SFLDS00057">
    <property type="entry name" value="Glutaminase/Asparaginase"/>
    <property type="match status" value="1"/>
</dbReference>